<evidence type="ECO:0000313" key="2">
    <source>
        <dbReference type="EMBL" id="XBH20181.1"/>
    </source>
</evidence>
<name>A0AAU7DS94_9BACT</name>
<evidence type="ECO:0000256" key="1">
    <source>
        <dbReference type="SAM" id="Phobius"/>
    </source>
</evidence>
<protein>
    <submittedName>
        <fullName evidence="2">Uncharacterized protein</fullName>
    </submittedName>
</protein>
<dbReference type="AlphaFoldDB" id="A0AAU7DS94"/>
<gene>
    <name evidence="2" type="ORF">P8935_24135</name>
</gene>
<accession>A0AAU7DS94</accession>
<organism evidence="2">
    <name type="scientific">Telmatobacter sp. DSM 110680</name>
    <dbReference type="NCBI Taxonomy" id="3036704"/>
    <lineage>
        <taxon>Bacteria</taxon>
        <taxon>Pseudomonadati</taxon>
        <taxon>Acidobacteriota</taxon>
        <taxon>Terriglobia</taxon>
        <taxon>Terriglobales</taxon>
        <taxon>Acidobacteriaceae</taxon>
        <taxon>Telmatobacter</taxon>
    </lineage>
</organism>
<keyword evidence="1" id="KW-0812">Transmembrane</keyword>
<proteinExistence type="predicted"/>
<feature type="transmembrane region" description="Helical" evidence="1">
    <location>
        <begin position="35"/>
        <end position="57"/>
    </location>
</feature>
<dbReference type="EMBL" id="CP121196">
    <property type="protein sequence ID" value="XBH20181.1"/>
    <property type="molecule type" value="Genomic_DNA"/>
</dbReference>
<keyword evidence="1" id="KW-0472">Membrane</keyword>
<sequence length="99" mass="10845">MRKLCGLRPVDVGFDDEEEKKSAAQLEGYAADSPALAAIAWFVGIAAFSTALALALVNYESSLFARAFVDLVSVGATMERDLFHRIRRTHLHYVSASIQ</sequence>
<keyword evidence="1" id="KW-1133">Transmembrane helix</keyword>
<dbReference type="RefSeq" id="WP_348265384.1">
    <property type="nucleotide sequence ID" value="NZ_CP121196.1"/>
</dbReference>
<reference evidence="2" key="1">
    <citation type="submission" date="2023-03" db="EMBL/GenBank/DDBJ databases">
        <title>Edaphobacter sp.</title>
        <authorList>
            <person name="Huber K.J."/>
            <person name="Papendorf J."/>
            <person name="Pilke C."/>
            <person name="Bunk B."/>
            <person name="Sproeer C."/>
            <person name="Pester M."/>
        </authorList>
    </citation>
    <scope>NUCLEOTIDE SEQUENCE</scope>
    <source>
        <strain evidence="2">DSM 110680</strain>
    </source>
</reference>